<reference evidence="2" key="1">
    <citation type="submission" date="2024-03" db="EMBL/GenBank/DDBJ databases">
        <title>Isolation and characterization of a phage collection against Pseudomonas putida.</title>
        <authorList>
            <person name="Brauer A."/>
            <person name="Rosendahl S."/>
            <person name="Kangsep A."/>
            <person name="Rikberg R."/>
            <person name="Lewanczyk A.C."/>
            <person name="Horak R."/>
            <person name="Tamman H."/>
        </authorList>
    </citation>
    <scope>NUCLEOTIDE SEQUENCE</scope>
</reference>
<feature type="region of interest" description="Disordered" evidence="1">
    <location>
        <begin position="118"/>
        <end position="148"/>
    </location>
</feature>
<evidence type="ECO:0000313" key="3">
    <source>
        <dbReference type="Proteomes" id="UP001433872"/>
    </source>
</evidence>
<dbReference type="EMBL" id="PP496414">
    <property type="protein sequence ID" value="WYV99331.1"/>
    <property type="molecule type" value="Genomic_DNA"/>
</dbReference>
<organism evidence="2 3">
    <name type="scientific">Pseudomonas phage vB_PpuM-KoPa-4</name>
    <dbReference type="NCBI Taxonomy" id="3132618"/>
    <lineage>
        <taxon>Viruses</taxon>
        <taxon>Duplodnaviria</taxon>
        <taxon>Heunggongvirae</taxon>
        <taxon>Uroviricota</taxon>
        <taxon>Caudoviricetes</taxon>
        <taxon>Vandenendeviridae</taxon>
        <taxon>Gorskivirinae</taxon>
        <taxon>Tartuvirus</taxon>
        <taxon>Tartuvirus kopa4</taxon>
    </lineage>
</organism>
<protein>
    <submittedName>
        <fullName evidence="2">Uncharacterized protein</fullName>
    </submittedName>
</protein>
<accession>A0AAX4MX41</accession>
<evidence type="ECO:0000313" key="2">
    <source>
        <dbReference type="EMBL" id="WYV99331.1"/>
    </source>
</evidence>
<dbReference type="Proteomes" id="UP001433872">
    <property type="component" value="Segment"/>
</dbReference>
<proteinExistence type="predicted"/>
<sequence>MTTINKIEVAEANPVQFLKRISEEIQNGFYVTTDIAGYPIQGLPFIITLSELEEAPEVKTPLGDEIHTAVVEGWNILDFLLDVQSAVLQGFSLDTERTVFGDFKSAVFTRKVGVKIDLNPKPKSETQAPATEKVEDKPARKPRAKKGE</sequence>
<evidence type="ECO:0000256" key="1">
    <source>
        <dbReference type="SAM" id="MobiDB-lite"/>
    </source>
</evidence>
<name>A0AAX4MX41_9CAUD</name>
<gene>
    <name evidence="2" type="ORF">KoPa4_00163</name>
</gene>
<feature type="compositionally biased region" description="Basic and acidic residues" evidence="1">
    <location>
        <begin position="132"/>
        <end position="148"/>
    </location>
</feature>
<keyword evidence="3" id="KW-1185">Reference proteome</keyword>